<dbReference type="SUPFAM" id="SSF56399">
    <property type="entry name" value="ADP-ribosylation"/>
    <property type="match status" value="1"/>
</dbReference>
<evidence type="ECO:0000313" key="8">
    <source>
        <dbReference type="EMBL" id="CAF0887824.1"/>
    </source>
</evidence>
<keyword evidence="4" id="KW-0548">Nucleotidyltransferase</keyword>
<dbReference type="InterPro" id="IPR014729">
    <property type="entry name" value="Rossmann-like_a/b/a_fold"/>
</dbReference>
<evidence type="ECO:0000313" key="9">
    <source>
        <dbReference type="EMBL" id="CAF0912849.1"/>
    </source>
</evidence>
<evidence type="ECO:0000256" key="4">
    <source>
        <dbReference type="ARBA" id="ARBA00022695"/>
    </source>
</evidence>
<evidence type="ECO:0000313" key="10">
    <source>
        <dbReference type="EMBL" id="CAF3629725.1"/>
    </source>
</evidence>
<evidence type="ECO:0000256" key="5">
    <source>
        <dbReference type="ARBA" id="ARBA00047597"/>
    </source>
</evidence>
<dbReference type="SUPFAM" id="SSF52374">
    <property type="entry name" value="Nucleotidylyl transferase"/>
    <property type="match status" value="1"/>
</dbReference>
<dbReference type="PANTHER" id="PTHR12039:SF0">
    <property type="entry name" value="NICOTINAMIDE-NUCLEOTIDE ADENYLYLTRANSFERASE"/>
    <property type="match status" value="1"/>
</dbReference>
<dbReference type="GO" id="GO:0009435">
    <property type="term" value="P:NAD+ biosynthetic process"/>
    <property type="evidence" value="ECO:0007669"/>
    <property type="project" value="TreeGrafter"/>
</dbReference>
<evidence type="ECO:0000256" key="6">
    <source>
        <dbReference type="RuleBase" id="RU361228"/>
    </source>
</evidence>
<comment type="caution">
    <text evidence="9">The sequence shown here is derived from an EMBL/GenBank/DDBJ whole genome shotgun (WGS) entry which is preliminary data.</text>
</comment>
<dbReference type="GO" id="GO:0004515">
    <property type="term" value="F:nicotinate-nucleotide adenylyltransferase activity"/>
    <property type="evidence" value="ECO:0007669"/>
    <property type="project" value="TreeGrafter"/>
</dbReference>
<keyword evidence="2 6" id="KW-0328">Glycosyltransferase</keyword>
<gene>
    <name evidence="8" type="ORF">IZO911_LOCUS11550</name>
    <name evidence="9" type="ORF">JYZ213_LOCUS11180</name>
    <name evidence="11" type="ORF">KXQ929_LOCUS28981</name>
    <name evidence="10" type="ORF">OXD698_LOCUS7877</name>
</gene>
<dbReference type="EMBL" id="CAJNOG010000083">
    <property type="protein sequence ID" value="CAF0912849.1"/>
    <property type="molecule type" value="Genomic_DNA"/>
</dbReference>
<dbReference type="Pfam" id="PF01129">
    <property type="entry name" value="ART"/>
    <property type="match status" value="1"/>
</dbReference>
<dbReference type="Gene3D" id="3.40.50.620">
    <property type="entry name" value="HUPs"/>
    <property type="match status" value="1"/>
</dbReference>
<dbReference type="GO" id="GO:0106274">
    <property type="term" value="F:NAD+-protein-arginine ADP-ribosyltransferase activity"/>
    <property type="evidence" value="ECO:0007669"/>
    <property type="project" value="UniProtKB-EC"/>
</dbReference>
<evidence type="ECO:0000256" key="3">
    <source>
        <dbReference type="ARBA" id="ARBA00022679"/>
    </source>
</evidence>
<evidence type="ECO:0000256" key="1">
    <source>
        <dbReference type="ARBA" id="ARBA00009558"/>
    </source>
</evidence>
<dbReference type="InterPro" id="IPR051182">
    <property type="entry name" value="Euk_NMN_adenylyltrnsfrase"/>
</dbReference>
<dbReference type="EC" id="2.4.2.31" evidence="6"/>
<keyword evidence="3 6" id="KW-0808">Transferase</keyword>
<evidence type="ECO:0000313" key="12">
    <source>
        <dbReference type="Proteomes" id="UP000663845"/>
    </source>
</evidence>
<reference evidence="9" key="1">
    <citation type="submission" date="2021-02" db="EMBL/GenBank/DDBJ databases">
        <authorList>
            <person name="Nowell W R."/>
        </authorList>
    </citation>
    <scope>NUCLEOTIDE SEQUENCE</scope>
</reference>
<organism evidence="9 12">
    <name type="scientific">Adineta steineri</name>
    <dbReference type="NCBI Taxonomy" id="433720"/>
    <lineage>
        <taxon>Eukaryota</taxon>
        <taxon>Metazoa</taxon>
        <taxon>Spiralia</taxon>
        <taxon>Gnathifera</taxon>
        <taxon>Rotifera</taxon>
        <taxon>Eurotatoria</taxon>
        <taxon>Bdelloidea</taxon>
        <taxon>Adinetida</taxon>
        <taxon>Adinetidae</taxon>
        <taxon>Adineta</taxon>
    </lineage>
</organism>
<dbReference type="Proteomes" id="UP000663860">
    <property type="component" value="Unassembled WGS sequence"/>
</dbReference>
<dbReference type="PANTHER" id="PTHR12039">
    <property type="entry name" value="NICOTINAMIDE MONONUCLEOTIDE ADENYLYLTRANSFERASE"/>
    <property type="match status" value="1"/>
</dbReference>
<dbReference type="Proteomes" id="UP000663845">
    <property type="component" value="Unassembled WGS sequence"/>
</dbReference>
<evidence type="ECO:0000256" key="7">
    <source>
        <dbReference type="SAM" id="MobiDB-lite"/>
    </source>
</evidence>
<dbReference type="AlphaFoldDB" id="A0A814AJT6"/>
<protein>
    <recommendedName>
        <fullName evidence="6">NAD(P)(+)--arginine ADP-ribosyltransferase</fullName>
        <ecNumber evidence="6">2.4.2.31</ecNumber>
    </recommendedName>
    <alternativeName>
        <fullName evidence="6">Mono(ADP-ribosyl)transferase</fullName>
    </alternativeName>
</protein>
<dbReference type="EMBL" id="CAJOAZ010000368">
    <property type="protein sequence ID" value="CAF3629725.1"/>
    <property type="molecule type" value="Genomic_DNA"/>
</dbReference>
<dbReference type="Proteomes" id="UP000663868">
    <property type="component" value="Unassembled WGS sequence"/>
</dbReference>
<sequence length="803" mass="92010">MGNTLVTDSRDEGRGRYNESGGRSTAAIVKDLCSIDLTAVSDEYRLPHDCYMIFVGHLSNKEHVIKLTKQAHDTERLDGNVSATDSKFIMMETEEMEYFLEYVTMDKKVNVSELIDNRERHLVYEDHFNSAVFDMVKRNASFEQLKRVCRFYEKKAKADIDKIMKEHEKRVKLSTPYFIDLGLSHDDAQAASLAISFYTGTKSEAVSRGASLVARQANGEVIEKKAKEEMSEAAVILFYLVKALSHIPYYWGYVTRACQLTDVELKLYMPGCLVTWIQFSSSKRGKEVAGGFNFAHRNTFFKIYSLTGRPIGKFSNFEKEEDEVLFLPHSTFFVFKHEVGFHGTQHTIYMRQVELGLSKWSVLWVDDRIFVENWENKAHMESAAARALNMNVHFIPKSSTENALSFLRSPFGERLKNQNTFRIVTDMNRENENPTHNAGARLIKAIRKLGFKNECLVFTGNQRKAEKILQLELNSTEKQFVAASDKTEQLRSFVNFDCSSALIQQLNVDYLEDSDDSYKSTATTNEQCQDASGGDQYEAYNVVDSKRMHNPSNTDIDILIRNCQERNLTNSHHNCVLLTTGSFNPVHPLHFQNLLRVKEYLEHEQQPPWNVLAGYISPTHDSYVHSKLGDPAWIPAKDRCRLCEGAIEYEGSQLSSWISVSRGESEWDGGFVDFGPVTENLRDFLNTTLVGQENILQHPLRVVYVCGLDHFNKCSYLESMAKQPNMACAIVFRVGYDEQQVFRSVKASSVIYISLSEERTKLVDVSSTQIRQYYQSSTSKKTNIEQNIYPVVREYMSKKYQKK</sequence>
<comment type="similarity">
    <text evidence="1 6">Belongs to the Arg-specific ADP-ribosyltransferase family.</text>
</comment>
<dbReference type="EMBL" id="CAJNOE010000086">
    <property type="protein sequence ID" value="CAF0887824.1"/>
    <property type="molecule type" value="Genomic_DNA"/>
</dbReference>
<dbReference type="Proteomes" id="UP000663844">
    <property type="component" value="Unassembled WGS sequence"/>
</dbReference>
<dbReference type="EMBL" id="CAJOBB010002935">
    <property type="protein sequence ID" value="CAF4009463.1"/>
    <property type="molecule type" value="Genomic_DNA"/>
</dbReference>
<keyword evidence="6" id="KW-0521">NADP</keyword>
<accession>A0A814AJT6</accession>
<evidence type="ECO:0000256" key="2">
    <source>
        <dbReference type="ARBA" id="ARBA00022676"/>
    </source>
</evidence>
<feature type="region of interest" description="Disordered" evidence="7">
    <location>
        <begin position="1"/>
        <end position="21"/>
    </location>
</feature>
<dbReference type="Gene3D" id="3.90.176.10">
    <property type="entry name" value="Toxin ADP-ribosyltransferase, Chain A, domain 1"/>
    <property type="match status" value="1"/>
</dbReference>
<keyword evidence="6" id="KW-0520">NAD</keyword>
<dbReference type="InterPro" id="IPR000768">
    <property type="entry name" value="ART"/>
</dbReference>
<name>A0A814AJT6_9BILA</name>
<proteinExistence type="inferred from homology"/>
<comment type="catalytic activity">
    <reaction evidence="5 6">
        <text>L-arginyl-[protein] + NAD(+) = N(omega)-(ADP-D-ribosyl)-L-arginyl-[protein] + nicotinamide + H(+)</text>
        <dbReference type="Rhea" id="RHEA:19149"/>
        <dbReference type="Rhea" id="RHEA-COMP:10532"/>
        <dbReference type="Rhea" id="RHEA-COMP:15087"/>
        <dbReference type="ChEBI" id="CHEBI:15378"/>
        <dbReference type="ChEBI" id="CHEBI:17154"/>
        <dbReference type="ChEBI" id="CHEBI:29965"/>
        <dbReference type="ChEBI" id="CHEBI:57540"/>
        <dbReference type="ChEBI" id="CHEBI:142554"/>
        <dbReference type="EC" id="2.4.2.31"/>
    </reaction>
</comment>
<evidence type="ECO:0000313" key="11">
    <source>
        <dbReference type="EMBL" id="CAF4009463.1"/>
    </source>
</evidence>
<dbReference type="GO" id="GO:0000309">
    <property type="term" value="F:nicotinamide-nucleotide adenylyltransferase activity"/>
    <property type="evidence" value="ECO:0007669"/>
    <property type="project" value="TreeGrafter"/>
</dbReference>
<feature type="compositionally biased region" description="Basic and acidic residues" evidence="7">
    <location>
        <begin position="8"/>
        <end position="17"/>
    </location>
</feature>